<proteinExistence type="predicted"/>
<gene>
    <name evidence="2" type="ORF">ECRASSUSDP1_LOCUS27639</name>
</gene>
<dbReference type="EMBL" id="CAMPGE010028518">
    <property type="protein sequence ID" value="CAI2386040.1"/>
    <property type="molecule type" value="Genomic_DNA"/>
</dbReference>
<evidence type="ECO:0000256" key="1">
    <source>
        <dbReference type="SAM" id="MobiDB-lite"/>
    </source>
</evidence>
<reference evidence="2" key="1">
    <citation type="submission" date="2023-07" db="EMBL/GenBank/DDBJ databases">
        <authorList>
            <consortium name="AG Swart"/>
            <person name="Singh M."/>
            <person name="Singh A."/>
            <person name="Seah K."/>
            <person name="Emmerich C."/>
        </authorList>
    </citation>
    <scope>NUCLEOTIDE SEQUENCE</scope>
    <source>
        <strain evidence="2">DP1</strain>
    </source>
</reference>
<protein>
    <submittedName>
        <fullName evidence="2">Uncharacterized protein</fullName>
    </submittedName>
</protein>
<feature type="compositionally biased region" description="Basic and acidic residues" evidence="1">
    <location>
        <begin position="748"/>
        <end position="768"/>
    </location>
</feature>
<dbReference type="InterPro" id="IPR038800">
    <property type="entry name" value="CCDC17"/>
</dbReference>
<evidence type="ECO:0000313" key="3">
    <source>
        <dbReference type="Proteomes" id="UP001295684"/>
    </source>
</evidence>
<organism evidence="2 3">
    <name type="scientific">Euplotes crassus</name>
    <dbReference type="NCBI Taxonomy" id="5936"/>
    <lineage>
        <taxon>Eukaryota</taxon>
        <taxon>Sar</taxon>
        <taxon>Alveolata</taxon>
        <taxon>Ciliophora</taxon>
        <taxon>Intramacronucleata</taxon>
        <taxon>Spirotrichea</taxon>
        <taxon>Hypotrichia</taxon>
        <taxon>Euplotida</taxon>
        <taxon>Euplotidae</taxon>
        <taxon>Moneuplotes</taxon>
    </lineage>
</organism>
<accession>A0AAD1Y751</accession>
<sequence>MEKSFPKYQETNPNALKYAAATMLNDTRRATQYDNSGWEARDVYKNNQGNFESTDLSTRRSTYVPKQAPISAVMDTLDQFQNKYHKTMGADNIDGQIDDMKNHLMTQTGAKSLSSSQSMPIINGTASGWPINPFSAPYSMQVQYPVAQLDMDWYIRQCKNWDGLFKSSFKNIKYAREKVYNWMANFQTLTHIDTYDGPMHWLPWEDQEIYEILKHMIISEEEMINILKKLPENSLMHRVRHKKFKEVSRLRIELERLLVDLAAEYRRPLFPPVTVVEAPPRPKIKPDTPPDEIPKRYTDNFVIYWDFILNLLDKFSAAQIIYGLYNKGETVLQPRVVSIADNMNANFLAKQMGYCMYDIYHHVKEVEPDPDTLLIFEVHVKPKPTGLNKKDKEARAAIHNGYPLKRFDTGDPTSKKKDDLLDDIRWKSYGWSFLRVFNLEDELRSGLWKVPIYKAPANVNVDISNFANQLVRIPNTMLWMRLDYPDEPQTVKCHPSYAHVYTIPPIHNVIVREESDTPERPGYDPSYKNRGFQIYVHFGTGYFPTRKVRVAVCLQYRKDITFDEDNMLCFYATSGKNPNTFIMEGAEDNTSKGDVILWNENTTFVRDFYAYLWDIWDRDLKKNLYCVVQYLELKEDMIPSKTSNITRELVENEYDLVAYGVIRLNDEFGKFIFGTFTVPLFEGPIFVEELLENKKTDFTLKITVQQPGEIVHPMAQPKPTKEIPPELKAQMDAKQAKILKRQKKRDNMKKAEEDFKAKKEEAKEERRNQVNQVKLQRTERILQEIVLLRHLKLQNLRRIRRRQSFSNFCSFNLLIYSQFHT</sequence>
<dbReference type="AlphaFoldDB" id="A0AAD1Y751"/>
<dbReference type="Proteomes" id="UP001295684">
    <property type="component" value="Unassembled WGS sequence"/>
</dbReference>
<keyword evidence="3" id="KW-1185">Reference proteome</keyword>
<feature type="region of interest" description="Disordered" evidence="1">
    <location>
        <begin position="742"/>
        <end position="770"/>
    </location>
</feature>
<name>A0AAD1Y751_EUPCR</name>
<comment type="caution">
    <text evidence="2">The sequence shown here is derived from an EMBL/GenBank/DDBJ whole genome shotgun (WGS) entry which is preliminary data.</text>
</comment>
<dbReference type="PANTHER" id="PTHR33820">
    <property type="entry name" value="COILED-COIL DOMAIN-CONTAINING PROTEIN 17"/>
    <property type="match status" value="1"/>
</dbReference>
<dbReference type="PANTHER" id="PTHR33820:SF2">
    <property type="entry name" value="COILED-COIL DOMAIN-CONTAINING PROTEIN 17"/>
    <property type="match status" value="1"/>
</dbReference>
<evidence type="ECO:0000313" key="2">
    <source>
        <dbReference type="EMBL" id="CAI2386040.1"/>
    </source>
</evidence>